<evidence type="ECO:0000256" key="2">
    <source>
        <dbReference type="ARBA" id="ARBA00023002"/>
    </source>
</evidence>
<dbReference type="Gene3D" id="3.40.50.720">
    <property type="entry name" value="NAD(P)-binding Rossmann-like Domain"/>
    <property type="match status" value="1"/>
</dbReference>
<keyword evidence="5" id="KW-1185">Reference proteome</keyword>
<dbReference type="EMBL" id="HF935410">
    <property type="protein sequence ID" value="CCX08358.1"/>
    <property type="molecule type" value="Genomic_DNA"/>
</dbReference>
<evidence type="ECO:0000259" key="3">
    <source>
        <dbReference type="Pfam" id="PF05368"/>
    </source>
</evidence>
<proteinExistence type="predicted"/>
<dbReference type="OMA" id="YHSKLAI"/>
<dbReference type="OrthoDB" id="9974981at2759"/>
<organism evidence="4 5">
    <name type="scientific">Pyronema omphalodes (strain CBS 100304)</name>
    <name type="common">Pyronema confluens</name>
    <dbReference type="NCBI Taxonomy" id="1076935"/>
    <lineage>
        <taxon>Eukaryota</taxon>
        <taxon>Fungi</taxon>
        <taxon>Dikarya</taxon>
        <taxon>Ascomycota</taxon>
        <taxon>Pezizomycotina</taxon>
        <taxon>Pezizomycetes</taxon>
        <taxon>Pezizales</taxon>
        <taxon>Pyronemataceae</taxon>
        <taxon>Pyronema</taxon>
    </lineage>
</organism>
<dbReference type="AlphaFoldDB" id="U4L6W5"/>
<dbReference type="PANTHER" id="PTHR47706">
    <property type="entry name" value="NMRA-LIKE FAMILY PROTEIN"/>
    <property type="match status" value="1"/>
</dbReference>
<dbReference type="CDD" id="cd05259">
    <property type="entry name" value="PCBER_SDR_a"/>
    <property type="match status" value="1"/>
</dbReference>
<dbReference type="STRING" id="1076935.U4L6W5"/>
<feature type="domain" description="NmrA-like" evidence="3">
    <location>
        <begin position="6"/>
        <end position="242"/>
    </location>
</feature>
<dbReference type="InterPro" id="IPR008030">
    <property type="entry name" value="NmrA-like"/>
</dbReference>
<dbReference type="InterPro" id="IPR051609">
    <property type="entry name" value="NmrA/Isoflavone_reductase-like"/>
</dbReference>
<dbReference type="InterPro" id="IPR036291">
    <property type="entry name" value="NAD(P)-bd_dom_sf"/>
</dbReference>
<dbReference type="SUPFAM" id="SSF51735">
    <property type="entry name" value="NAD(P)-binding Rossmann-fold domains"/>
    <property type="match status" value="1"/>
</dbReference>
<dbReference type="Pfam" id="PF05368">
    <property type="entry name" value="NmrA"/>
    <property type="match status" value="1"/>
</dbReference>
<dbReference type="InterPro" id="IPR045312">
    <property type="entry name" value="PCBER-like"/>
</dbReference>
<dbReference type="Gene3D" id="3.90.25.10">
    <property type="entry name" value="UDP-galactose 4-epimerase, domain 1"/>
    <property type="match status" value="1"/>
</dbReference>
<keyword evidence="1" id="KW-0521">NADP</keyword>
<gene>
    <name evidence="4" type="ORF">PCON_07952</name>
</gene>
<protein>
    <submittedName>
        <fullName evidence="4">Similar to Isoflavone reductase acc. no. P52576</fullName>
    </submittedName>
</protein>
<dbReference type="PANTHER" id="PTHR47706:SF1">
    <property type="entry name" value="CIPA-LIKE, PUTATIVE (AFU_ORTHOLOGUE AFUA_1G12460)-RELATED"/>
    <property type="match status" value="1"/>
</dbReference>
<evidence type="ECO:0000313" key="5">
    <source>
        <dbReference type="Proteomes" id="UP000018144"/>
    </source>
</evidence>
<reference evidence="4 5" key="1">
    <citation type="journal article" date="2013" name="PLoS Genet.">
        <title>The genome and development-dependent transcriptomes of Pyronema confluens: a window into fungal evolution.</title>
        <authorList>
            <person name="Traeger S."/>
            <person name="Altegoer F."/>
            <person name="Freitag M."/>
            <person name="Gabaldon T."/>
            <person name="Kempken F."/>
            <person name="Kumar A."/>
            <person name="Marcet-Houben M."/>
            <person name="Poggeler S."/>
            <person name="Stajich J.E."/>
            <person name="Nowrousian M."/>
        </authorList>
    </citation>
    <scope>NUCLEOTIDE SEQUENCE [LARGE SCALE GENOMIC DNA]</scope>
    <source>
        <strain evidence="5">CBS 100304</strain>
        <tissue evidence="4">Vegetative mycelium</tissue>
    </source>
</reference>
<name>U4L6W5_PYROM</name>
<evidence type="ECO:0000256" key="1">
    <source>
        <dbReference type="ARBA" id="ARBA00022857"/>
    </source>
</evidence>
<evidence type="ECO:0000313" key="4">
    <source>
        <dbReference type="EMBL" id="CCX08358.1"/>
    </source>
</evidence>
<dbReference type="eggNOG" id="ENOG502S12R">
    <property type="taxonomic scope" value="Eukaryota"/>
</dbReference>
<dbReference type="GO" id="GO:0016491">
    <property type="term" value="F:oxidoreductase activity"/>
    <property type="evidence" value="ECO:0007669"/>
    <property type="project" value="UniProtKB-KW"/>
</dbReference>
<accession>U4L6W5</accession>
<sequence length="299" mass="32642">MYILRNVTLLGATGSVGAPVLSALLSTPQISVTVLARPSSSIAQNPPEGAKVVICPDFSHETLVPLLRGTDALVITAGTDAFTLQHTLITAAVEAGVKRFIPSEFGSDLNNEEVAKLGVFQTKISVRKELQRLAEEGKIEWTGISNGALLDWGLKVGFLGIDVKNKKARLFDGGERRFSATLLSDVAKAVVGVLMHPEETKNRLVYVHSVVLTQKQLVGIYEKLLGEKFETTVESTEKIKQQGDEKIEKGDYSGFVDQIIRALWGPNSGSDYGEKVDNELFFIEQLTDEQLEEVVRSTL</sequence>
<dbReference type="Proteomes" id="UP000018144">
    <property type="component" value="Unassembled WGS sequence"/>
</dbReference>
<keyword evidence="2" id="KW-0560">Oxidoreductase</keyword>